<keyword evidence="2" id="KW-1185">Reference proteome</keyword>
<dbReference type="EMBL" id="KE747817">
    <property type="protein sequence ID" value="RMZ69242.1"/>
    <property type="molecule type" value="Genomic_DNA"/>
</dbReference>
<dbReference type="OrthoDB" id="3762113at2759"/>
<name>A0A3M7M445_9PLEO</name>
<gene>
    <name evidence="1" type="ORF">GMOD_00003183</name>
</gene>
<evidence type="ECO:0000313" key="1">
    <source>
        <dbReference type="EMBL" id="RMZ69242.1"/>
    </source>
</evidence>
<evidence type="ECO:0000313" key="2">
    <source>
        <dbReference type="Proteomes" id="UP000265663"/>
    </source>
</evidence>
<reference evidence="1 2" key="1">
    <citation type="journal article" date="2014" name="PLoS ONE">
        <title>De novo Genome Assembly of the Fungal Plant Pathogen Pyrenophora semeniperda.</title>
        <authorList>
            <person name="Soliai M.M."/>
            <person name="Meyer S.E."/>
            <person name="Udall J.A."/>
            <person name="Elzinga D.E."/>
            <person name="Hermansen R.A."/>
            <person name="Bodily P.M."/>
            <person name="Hart A.A."/>
            <person name="Coleman C.E."/>
        </authorList>
    </citation>
    <scope>NUCLEOTIDE SEQUENCE [LARGE SCALE GENOMIC DNA]</scope>
    <source>
        <strain evidence="1 2">CCB06</strain>
        <tissue evidence="1">Mycelium</tissue>
    </source>
</reference>
<proteinExistence type="predicted"/>
<accession>A0A3M7M445</accession>
<dbReference type="AlphaFoldDB" id="A0A3M7M445"/>
<dbReference type="Proteomes" id="UP000265663">
    <property type="component" value="Unassembled WGS sequence"/>
</dbReference>
<organism evidence="1 2">
    <name type="scientific">Pyrenophora seminiperda CCB06</name>
    <dbReference type="NCBI Taxonomy" id="1302712"/>
    <lineage>
        <taxon>Eukaryota</taxon>
        <taxon>Fungi</taxon>
        <taxon>Dikarya</taxon>
        <taxon>Ascomycota</taxon>
        <taxon>Pezizomycotina</taxon>
        <taxon>Dothideomycetes</taxon>
        <taxon>Pleosporomycetidae</taxon>
        <taxon>Pleosporales</taxon>
        <taxon>Pleosporineae</taxon>
        <taxon>Pleosporaceae</taxon>
        <taxon>Pyrenophora</taxon>
    </lineage>
</organism>
<protein>
    <submittedName>
        <fullName evidence="1">Uncharacterized protein</fullName>
    </submittedName>
</protein>
<sequence length="37" mass="4337">MTLTRRHAGKLARRDCQPNSLKLTSLSENYHLLSIRR</sequence>